<feature type="active site" description="Charge relay system" evidence="1">
    <location>
        <position position="227"/>
    </location>
</feature>
<dbReference type="PANTHER" id="PTHR46623">
    <property type="entry name" value="CARBOXYMETHYLENEBUTENOLIDASE-RELATED"/>
    <property type="match status" value="1"/>
</dbReference>
<evidence type="ECO:0000313" key="4">
    <source>
        <dbReference type="Proteomes" id="UP001179647"/>
    </source>
</evidence>
<name>A0AAF0I8L2_9ENTE</name>
<dbReference type="InterPro" id="IPR029058">
    <property type="entry name" value="AB_hydrolase_fold"/>
</dbReference>
<dbReference type="GO" id="GO:0052689">
    <property type="term" value="F:carboxylic ester hydrolase activity"/>
    <property type="evidence" value="ECO:0007669"/>
    <property type="project" value="InterPro"/>
</dbReference>
<dbReference type="Gene3D" id="3.40.50.1820">
    <property type="entry name" value="alpha/beta hydrolase"/>
    <property type="match status" value="1"/>
</dbReference>
<dbReference type="RefSeq" id="WP_275469885.1">
    <property type="nucleotide sequence ID" value="NZ_CP110232.1"/>
</dbReference>
<reference evidence="3" key="1">
    <citation type="submission" date="2022-10" db="EMBL/GenBank/DDBJ databases">
        <title>Vagococcus sp. isolated from poultry meat.</title>
        <authorList>
            <person name="Johansson P."/>
            <person name="Bjorkroth J."/>
        </authorList>
    </citation>
    <scope>NUCLEOTIDE SEQUENCE</scope>
    <source>
        <strain evidence="3">STAA11</strain>
    </source>
</reference>
<dbReference type="SUPFAM" id="SSF53474">
    <property type="entry name" value="alpha/beta-Hydrolases"/>
    <property type="match status" value="1"/>
</dbReference>
<dbReference type="EMBL" id="CP110232">
    <property type="protein sequence ID" value="WEG74086.1"/>
    <property type="molecule type" value="Genomic_DNA"/>
</dbReference>
<proteinExistence type="predicted"/>
<dbReference type="InterPro" id="IPR051049">
    <property type="entry name" value="Dienelactone_hydrolase-like"/>
</dbReference>
<feature type="active site" description="Charge relay system" evidence="1">
    <location>
        <position position="197"/>
    </location>
</feature>
<organism evidence="3 4">
    <name type="scientific">Vagococcus intermedius</name>
    <dbReference type="NCBI Taxonomy" id="2991418"/>
    <lineage>
        <taxon>Bacteria</taxon>
        <taxon>Bacillati</taxon>
        <taxon>Bacillota</taxon>
        <taxon>Bacilli</taxon>
        <taxon>Lactobacillales</taxon>
        <taxon>Enterococcaceae</taxon>
        <taxon>Vagococcus</taxon>
    </lineage>
</organism>
<evidence type="ECO:0000259" key="2">
    <source>
        <dbReference type="Pfam" id="PF12146"/>
    </source>
</evidence>
<keyword evidence="3" id="KW-0378">Hydrolase</keyword>
<dbReference type="InterPro" id="IPR022742">
    <property type="entry name" value="Hydrolase_4"/>
</dbReference>
<protein>
    <submittedName>
        <fullName evidence="3">Alpha/beta fold hydrolase</fullName>
    </submittedName>
</protein>
<dbReference type="KEGG" id="vie:OL234_04080"/>
<gene>
    <name evidence="3" type="ORF">OL234_04080</name>
</gene>
<sequence>MKKKMLLPKTTYFEGGPRGIILLHAYTGSPNDVRSLGRYLNNEGYSVLLPLFSGHGTMRPEDILEEGPDSWLKDLEDSINWMKEQGFEQVAIMGLSMGGMFAMKGIISYPDYVIGGGPMCTPLNPGASTNIIPTFLDYAQFVMKKDGATESEIVRRLPSVKEKQIAQLSELNSFINEIFDNLPHVTQQILLVQAGKDQMMNPDDVYVVEEQLKQSESEVKWYPESGHVITVGPEKKQLQEDILVYLNNLKWCH</sequence>
<dbReference type="Proteomes" id="UP001179647">
    <property type="component" value="Chromosome"/>
</dbReference>
<feature type="active site" description="Nucleophile" evidence="1">
    <location>
        <position position="96"/>
    </location>
</feature>
<dbReference type="AlphaFoldDB" id="A0AAF0I8L2"/>
<keyword evidence="4" id="KW-1185">Reference proteome</keyword>
<evidence type="ECO:0000313" key="3">
    <source>
        <dbReference type="EMBL" id="WEG74086.1"/>
    </source>
</evidence>
<evidence type="ECO:0000256" key="1">
    <source>
        <dbReference type="PIRSR" id="PIRSR017388-1"/>
    </source>
</evidence>
<feature type="domain" description="Serine aminopeptidase S33" evidence="2">
    <location>
        <begin position="20"/>
        <end position="230"/>
    </location>
</feature>
<accession>A0AAF0I8L2</accession>
<dbReference type="PIRSF" id="PIRSF017388">
    <property type="entry name" value="Esterase_lipase"/>
    <property type="match status" value="1"/>
</dbReference>
<dbReference type="Pfam" id="PF12146">
    <property type="entry name" value="Hydrolase_4"/>
    <property type="match status" value="1"/>
</dbReference>
<dbReference type="InterPro" id="IPR012354">
    <property type="entry name" value="Esterase_lipase"/>
</dbReference>
<dbReference type="PANTHER" id="PTHR46623:SF7">
    <property type="entry name" value="CARBOXYMETHYLENEBUTENOLIDASE"/>
    <property type="match status" value="1"/>
</dbReference>